<protein>
    <submittedName>
        <fullName evidence="2">Thioesterase-like superfamily-domain-containing protein</fullName>
    </submittedName>
</protein>
<accession>A0ABR4H989</accession>
<dbReference type="Gene3D" id="2.40.160.210">
    <property type="entry name" value="Acyl-CoA thioesterase, double hotdog domain"/>
    <property type="match status" value="1"/>
</dbReference>
<dbReference type="PANTHER" id="PTHR38110:SF1">
    <property type="entry name" value="THIOESTERASE DOMAIN-CONTAINING PROTEIN"/>
    <property type="match status" value="1"/>
</dbReference>
<sequence length="303" mass="33339">MATPSHSTVFEKAITVTPISLHTYEAHLDQQWCIGMAPHRGYTTSILYRTASLHFKNKTRNNLQDVKLGARLSTIHVTLSQARSSVDTGELEAKVAAYVTVSPPDAEDGRVVKGVWGLSPPPPTSCLSNGLINYAALIENGKDGSWERYPRPHPALAVAQHVELYGPSSSLSARTREERTKGVVNQWARFKPGGEVARWSNESLMFLVDLFPAVLDRMGMAIEGGPFWYPTVTMNIDLKTRLPLDGMEWLHSRVATRMLRGSRADLEVLILNAKGELVATSSQVALVVDASRNVKGRQGPEKL</sequence>
<keyword evidence="3" id="KW-1185">Reference proteome</keyword>
<dbReference type="SUPFAM" id="SSF54637">
    <property type="entry name" value="Thioesterase/thiol ester dehydrase-isomerase"/>
    <property type="match status" value="1"/>
</dbReference>
<comment type="caution">
    <text evidence="2">The sequence shown here is derived from an EMBL/GenBank/DDBJ whole genome shotgun (WGS) entry which is preliminary data.</text>
</comment>
<dbReference type="PANTHER" id="PTHR38110">
    <property type="entry name" value="CHROMOSOME 23, WHOLE GENOME SHOTGUN SEQUENCE"/>
    <property type="match status" value="1"/>
</dbReference>
<proteinExistence type="predicted"/>
<evidence type="ECO:0000313" key="3">
    <source>
        <dbReference type="Proteomes" id="UP001610335"/>
    </source>
</evidence>
<gene>
    <name evidence="2" type="ORF">BDW59DRAFT_177042</name>
</gene>
<dbReference type="Pfam" id="PF20789">
    <property type="entry name" value="4HBT_3C"/>
    <property type="match status" value="1"/>
</dbReference>
<dbReference type="EMBL" id="JBFXLS010000203">
    <property type="protein sequence ID" value="KAL2812019.1"/>
    <property type="molecule type" value="Genomic_DNA"/>
</dbReference>
<name>A0ABR4H989_9EURO</name>
<reference evidence="2 3" key="1">
    <citation type="submission" date="2024-07" db="EMBL/GenBank/DDBJ databases">
        <title>Section-level genome sequencing and comparative genomics of Aspergillus sections Usti and Cavernicolus.</title>
        <authorList>
            <consortium name="Lawrence Berkeley National Laboratory"/>
            <person name="Nybo J.L."/>
            <person name="Vesth T.C."/>
            <person name="Theobald S."/>
            <person name="Frisvad J.C."/>
            <person name="Larsen T.O."/>
            <person name="Kjaerboelling I."/>
            <person name="Rothschild-Mancinelli K."/>
            <person name="Lyhne E.K."/>
            <person name="Kogle M.E."/>
            <person name="Barry K."/>
            <person name="Clum A."/>
            <person name="Na H."/>
            <person name="Ledsgaard L."/>
            <person name="Lin J."/>
            <person name="Lipzen A."/>
            <person name="Kuo A."/>
            <person name="Riley R."/>
            <person name="Mondo S."/>
            <person name="LaButti K."/>
            <person name="Haridas S."/>
            <person name="Pangalinan J."/>
            <person name="Salamov A.A."/>
            <person name="Simmons B.A."/>
            <person name="Magnuson J.K."/>
            <person name="Chen J."/>
            <person name="Drula E."/>
            <person name="Henrissat B."/>
            <person name="Wiebenga A."/>
            <person name="Lubbers R.J."/>
            <person name="Gomes A.C."/>
            <person name="Makela M.R."/>
            <person name="Stajich J."/>
            <person name="Grigoriev I.V."/>
            <person name="Mortensen U.H."/>
            <person name="De vries R.P."/>
            <person name="Baker S.E."/>
            <person name="Andersen M.R."/>
        </authorList>
    </citation>
    <scope>NUCLEOTIDE SEQUENCE [LARGE SCALE GENOMIC DNA]</scope>
    <source>
        <strain evidence="2 3">CBS 600.67</strain>
    </source>
</reference>
<dbReference type="InterPro" id="IPR042171">
    <property type="entry name" value="Acyl-CoA_hotdog"/>
</dbReference>
<dbReference type="InterPro" id="IPR029069">
    <property type="entry name" value="HotDog_dom_sf"/>
</dbReference>
<dbReference type="InterPro" id="IPR049450">
    <property type="entry name" value="ACOT8-like_C"/>
</dbReference>
<feature type="domain" description="Acyl-CoA thioesterase-like C-terminal" evidence="1">
    <location>
        <begin position="154"/>
        <end position="287"/>
    </location>
</feature>
<dbReference type="InterPro" id="IPR052389">
    <property type="entry name" value="Sec_Metab_Biosynth-Assoc"/>
</dbReference>
<evidence type="ECO:0000313" key="2">
    <source>
        <dbReference type="EMBL" id="KAL2812019.1"/>
    </source>
</evidence>
<organism evidence="2 3">
    <name type="scientific">Aspergillus cavernicola</name>
    <dbReference type="NCBI Taxonomy" id="176166"/>
    <lineage>
        <taxon>Eukaryota</taxon>
        <taxon>Fungi</taxon>
        <taxon>Dikarya</taxon>
        <taxon>Ascomycota</taxon>
        <taxon>Pezizomycotina</taxon>
        <taxon>Eurotiomycetes</taxon>
        <taxon>Eurotiomycetidae</taxon>
        <taxon>Eurotiales</taxon>
        <taxon>Aspergillaceae</taxon>
        <taxon>Aspergillus</taxon>
        <taxon>Aspergillus subgen. Nidulantes</taxon>
    </lineage>
</organism>
<dbReference type="Proteomes" id="UP001610335">
    <property type="component" value="Unassembled WGS sequence"/>
</dbReference>
<evidence type="ECO:0000259" key="1">
    <source>
        <dbReference type="Pfam" id="PF20789"/>
    </source>
</evidence>